<name>A0A146KJS8_9EUKA</name>
<sequence length="1033" mass="120118">MIDLGGDLVNVFEHDQLVYLCFPEEVQVFDSQFVKQSTLHLGDNLVFIQGLKSVSETYFKLNQSNEYLSFDDLTLFPQNLKLKDELLPSSNIIPIDYLKAMKYSQKTKMLTLVPIVIVYDLMKESLLLKDIIHFTTVSIPTPPISQFCLACTQSLMLFAFSVFLPEEQISIVKIYIFNDKQSDAVEIANFEVFDDVKSLTLQHDIQTVCTVVTMQNSVYVQRVEAKEEYSFQCDFEVDVGFELSQPFNVYLIDHQQNGHFVCVPTIHNQNFSHIQETNDQVYNTFDYMLVMYSTRKGQEPLVLPKLVDIEMQAFLHNMSQALGRQVDSRGEVSLEQLMRPTFQDSLNLQHNRISFVLQNASSQSHEFKLHNYYLKHKDCFEVLVGEVLKRLDIYIQELQFQQNGRFFNKRSNEENEQDIVDNWIPEVNFGDKFELVDGVPEVRFSIDSQIAQSKEVTISEQQIEEEKKQKIYLKPEVENPILAKLNTPTLKDLKRKFEQQNAQGLLHYSLYNIQQQSDFEISKVFSYCQVTLFIKYEQITLNKPAEHVLLNLIARVLPLLSKLINTHHDPQLRLLLFKFFGCDENYDFSPFVLSSDVETQLFTDRDSNYFTQIFIVLFDIFASLLQINKLKDQQVLPQHFHVLEVAFGQYMREQKTYICLHKITDSLLGNNVYCRFACFALLRLYQKFCTNDEHQLINYITQTNQQIEEIHFDLYSQDYHKSEFPFYVTIVETLAQPVYMMLTAGFQNQQPLSSCHQQLQKSVSLLMNAIKHIDTLMAQSMQVLEITNIQAAIFDHVSMMLHSLSYNLFFLNSIQLILANKQQEVDNVLQYHSYALEQTRIMLKLASIITSESQKMFMFEQVTQFYIKGSPKELLLLLSELLTRNMTEQCCNSVCDYIQFLKEAYPGLLQQMTLDLIELIIPLSIQQFKLYLHQKSAKTILQIYLSIIKSLAKTSDGFHIFSSDNQSQQILVFFNDQKMNIYDFNDHTVQNISTPQLNIQIVKAVKLSGKRGMLALSTKSKVILISQNTFADT</sequence>
<accession>A0A146KJS8</accession>
<proteinExistence type="predicted"/>
<dbReference type="EMBL" id="GDID01000218">
    <property type="protein sequence ID" value="JAP96388.1"/>
    <property type="molecule type" value="Transcribed_RNA"/>
</dbReference>
<dbReference type="AlphaFoldDB" id="A0A146KJS8"/>
<reference evidence="1" key="1">
    <citation type="submission" date="2015-07" db="EMBL/GenBank/DDBJ databases">
        <title>Adaptation to a free-living lifestyle via gene acquisitions in the diplomonad Trepomonas sp. PC1.</title>
        <authorList>
            <person name="Xu F."/>
            <person name="Jerlstrom-Hultqvist J."/>
            <person name="Kolisko M."/>
            <person name="Simpson A.G.B."/>
            <person name="Roger A.J."/>
            <person name="Svard S.G."/>
            <person name="Andersson J.O."/>
        </authorList>
    </citation>
    <scope>NUCLEOTIDE SEQUENCE</scope>
    <source>
        <strain evidence="1">PC1</strain>
    </source>
</reference>
<feature type="non-terminal residue" evidence="1">
    <location>
        <position position="1033"/>
    </location>
</feature>
<gene>
    <name evidence="1" type="ORF">TPC1_10294</name>
</gene>
<protein>
    <submittedName>
        <fullName evidence="1">Uncharacterized protein</fullName>
    </submittedName>
</protein>
<evidence type="ECO:0000313" key="1">
    <source>
        <dbReference type="EMBL" id="JAP96388.1"/>
    </source>
</evidence>
<organism evidence="1">
    <name type="scientific">Trepomonas sp. PC1</name>
    <dbReference type="NCBI Taxonomy" id="1076344"/>
    <lineage>
        <taxon>Eukaryota</taxon>
        <taxon>Metamonada</taxon>
        <taxon>Diplomonadida</taxon>
        <taxon>Hexamitidae</taxon>
        <taxon>Hexamitinae</taxon>
        <taxon>Trepomonas</taxon>
    </lineage>
</organism>